<feature type="transmembrane region" description="Helical" evidence="4">
    <location>
        <begin position="349"/>
        <end position="371"/>
    </location>
</feature>
<name>A0ABQ8FHW3_9FUNG</name>
<dbReference type="Proteomes" id="UP001648503">
    <property type="component" value="Unassembled WGS sequence"/>
</dbReference>
<evidence type="ECO:0000259" key="5">
    <source>
        <dbReference type="PROSITE" id="PS50002"/>
    </source>
</evidence>
<gene>
    <name evidence="6" type="ORF">BASA50_003591</name>
</gene>
<feature type="domain" description="SH3" evidence="5">
    <location>
        <begin position="391"/>
        <end position="452"/>
    </location>
</feature>
<dbReference type="EMBL" id="JAFCIX010000102">
    <property type="protein sequence ID" value="KAH6598552.1"/>
    <property type="molecule type" value="Genomic_DNA"/>
</dbReference>
<dbReference type="PROSITE" id="PS50002">
    <property type="entry name" value="SH3"/>
    <property type="match status" value="1"/>
</dbReference>
<evidence type="ECO:0000256" key="2">
    <source>
        <dbReference type="PROSITE-ProRule" id="PRU00192"/>
    </source>
</evidence>
<protein>
    <recommendedName>
        <fullName evidence="5">SH3 domain-containing protein</fullName>
    </recommendedName>
</protein>
<evidence type="ECO:0000256" key="4">
    <source>
        <dbReference type="SAM" id="Phobius"/>
    </source>
</evidence>
<proteinExistence type="predicted"/>
<dbReference type="InterPro" id="IPR036028">
    <property type="entry name" value="SH3-like_dom_sf"/>
</dbReference>
<sequence length="490" mass="52323">MGWWAMLYANISAALEAGNTASVLFMIKTNRHVLLTWPGLSVVEKEFKVRNDMVADMSYHGLLLASASLVMMVGVYAQPPLPSQQSPGASQNSPENAGAANCFSLRASTACPEFGDFSLVPDNHTPPLFTNLATFDSYITGWGPSPNFQNYFKSRYNCPNWDGSGLRYGRSLICGLSVSSAISRGCAAPASASTKQLCKATANTAVASYQTIFSNTRFCPASSEHTLDAVIVSFVEELPPAAAPGCIEGVRSDLSMCGFNGPVELLAYCVSNVSLADACCTVAQTAGNIPLGAIPPRIRPSATSTTLSVSRTSSTLAASTTSVPPVSNTTKGESSSLNNIPAGWPTSPIYIGAGITCIGAIIAIVCAFVFARVPYRNQEIGIVPDRLSMAVGEEVMEVLYDHTPQMLDEIELRYGDQVVIKNKFDDGWAFGYNLVTKQEGSFPMACMDLPDSYDDGVSDVSMPIIIFFVPPICKRQERLGDSNLLNLISP</sequence>
<keyword evidence="1 2" id="KW-0728">SH3 domain</keyword>
<feature type="compositionally biased region" description="Low complexity" evidence="3">
    <location>
        <begin position="304"/>
        <end position="330"/>
    </location>
</feature>
<evidence type="ECO:0000256" key="3">
    <source>
        <dbReference type="SAM" id="MobiDB-lite"/>
    </source>
</evidence>
<keyword evidence="4" id="KW-1133">Transmembrane helix</keyword>
<comment type="caution">
    <text evidence="6">The sequence shown here is derived from an EMBL/GenBank/DDBJ whole genome shotgun (WGS) entry which is preliminary data.</text>
</comment>
<dbReference type="Pfam" id="PF00018">
    <property type="entry name" value="SH3_1"/>
    <property type="match status" value="1"/>
</dbReference>
<keyword evidence="4" id="KW-0472">Membrane</keyword>
<dbReference type="Gene3D" id="2.30.30.40">
    <property type="entry name" value="SH3 Domains"/>
    <property type="match status" value="1"/>
</dbReference>
<accession>A0ABQ8FHW3</accession>
<keyword evidence="4" id="KW-0812">Transmembrane</keyword>
<evidence type="ECO:0000313" key="6">
    <source>
        <dbReference type="EMBL" id="KAH6598552.1"/>
    </source>
</evidence>
<evidence type="ECO:0000313" key="7">
    <source>
        <dbReference type="Proteomes" id="UP001648503"/>
    </source>
</evidence>
<feature type="region of interest" description="Disordered" evidence="3">
    <location>
        <begin position="304"/>
        <end position="338"/>
    </location>
</feature>
<dbReference type="InterPro" id="IPR001452">
    <property type="entry name" value="SH3_domain"/>
</dbReference>
<dbReference type="SMART" id="SM00326">
    <property type="entry name" value="SH3"/>
    <property type="match status" value="1"/>
</dbReference>
<organism evidence="6 7">
    <name type="scientific">Batrachochytrium salamandrivorans</name>
    <dbReference type="NCBI Taxonomy" id="1357716"/>
    <lineage>
        <taxon>Eukaryota</taxon>
        <taxon>Fungi</taxon>
        <taxon>Fungi incertae sedis</taxon>
        <taxon>Chytridiomycota</taxon>
        <taxon>Chytridiomycota incertae sedis</taxon>
        <taxon>Chytridiomycetes</taxon>
        <taxon>Rhizophydiales</taxon>
        <taxon>Rhizophydiales incertae sedis</taxon>
        <taxon>Batrachochytrium</taxon>
    </lineage>
</organism>
<reference evidence="6 7" key="1">
    <citation type="submission" date="2021-02" db="EMBL/GenBank/DDBJ databases">
        <title>Variation within the Batrachochytrium salamandrivorans European outbreak.</title>
        <authorList>
            <person name="Kelly M."/>
            <person name="Pasmans F."/>
            <person name="Shea T.P."/>
            <person name="Munoz J.F."/>
            <person name="Carranza S."/>
            <person name="Cuomo C.A."/>
            <person name="Martel A."/>
        </authorList>
    </citation>
    <scope>NUCLEOTIDE SEQUENCE [LARGE SCALE GENOMIC DNA]</scope>
    <source>
        <strain evidence="6 7">AMFP18/2</strain>
    </source>
</reference>
<keyword evidence="7" id="KW-1185">Reference proteome</keyword>
<evidence type="ECO:0000256" key="1">
    <source>
        <dbReference type="ARBA" id="ARBA00022443"/>
    </source>
</evidence>
<dbReference type="SUPFAM" id="SSF50044">
    <property type="entry name" value="SH3-domain"/>
    <property type="match status" value="1"/>
</dbReference>